<dbReference type="AlphaFoldDB" id="A0A250V4Y3"/>
<dbReference type="EMBL" id="BDQI01000001">
    <property type="protein sequence ID" value="GAX49162.1"/>
    <property type="molecule type" value="Genomic_DNA"/>
</dbReference>
<proteinExistence type="predicted"/>
<feature type="region of interest" description="Disordered" evidence="1">
    <location>
        <begin position="1"/>
        <end position="33"/>
    </location>
</feature>
<evidence type="ECO:0000313" key="3">
    <source>
        <dbReference type="Proteomes" id="UP000217446"/>
    </source>
</evidence>
<comment type="caution">
    <text evidence="2">The sequence shown here is derived from an EMBL/GenBank/DDBJ whole genome shotgun (WGS) entry which is preliminary data.</text>
</comment>
<protein>
    <submittedName>
        <fullName evidence="2">Polyketide cyclase</fullName>
    </submittedName>
</protein>
<evidence type="ECO:0000313" key="2">
    <source>
        <dbReference type="EMBL" id="GAX49162.1"/>
    </source>
</evidence>
<organism evidence="2 3">
    <name type="scientific">Streptomyces olivochromogenes</name>
    <dbReference type="NCBI Taxonomy" id="1963"/>
    <lineage>
        <taxon>Bacteria</taxon>
        <taxon>Bacillati</taxon>
        <taxon>Actinomycetota</taxon>
        <taxon>Actinomycetes</taxon>
        <taxon>Kitasatosporales</taxon>
        <taxon>Streptomycetaceae</taxon>
        <taxon>Streptomyces</taxon>
    </lineage>
</organism>
<gene>
    <name evidence="2" type="ORF">SO3561_00650</name>
</gene>
<dbReference type="Proteomes" id="UP000217446">
    <property type="component" value="Unassembled WGS sequence"/>
</dbReference>
<sequence length="130" mass="14389">MGRAGDDQRAAHGHATARAKARSTQRGGFTGAFEDTESRVLRGVVGGDLEGVSGWSVRPHGTGSRAVLEQDMVARKALIRRLEVPFRPLFRANHYLLTYRGHRGLKAWLDGGQEAHRAREEDRRSGTRSE</sequence>
<accession>A0A250V4Y3</accession>
<feature type="compositionally biased region" description="Basic and acidic residues" evidence="1">
    <location>
        <begin position="1"/>
        <end position="10"/>
    </location>
</feature>
<reference evidence="3" key="1">
    <citation type="submission" date="2017-05" db="EMBL/GenBank/DDBJ databases">
        <title>Streptomyces olivochromogenes NBRC 3561 whole genome shotgun sequence.</title>
        <authorList>
            <person name="Dohra H."/>
            <person name="Kodani S."/>
        </authorList>
    </citation>
    <scope>NUCLEOTIDE SEQUENCE [LARGE SCALE GENOMIC DNA]</scope>
    <source>
        <strain evidence="3">NBRC 3561</strain>
    </source>
</reference>
<evidence type="ECO:0000256" key="1">
    <source>
        <dbReference type="SAM" id="MobiDB-lite"/>
    </source>
</evidence>
<feature type="compositionally biased region" description="Basic residues" evidence="1">
    <location>
        <begin position="11"/>
        <end position="23"/>
    </location>
</feature>
<keyword evidence="3" id="KW-1185">Reference proteome</keyword>
<name>A0A250V4Y3_STROL</name>